<feature type="transmembrane region" description="Helical" evidence="1">
    <location>
        <begin position="46"/>
        <end position="63"/>
    </location>
</feature>
<protein>
    <submittedName>
        <fullName evidence="2">Uncharacterized protein</fullName>
    </submittedName>
</protein>
<dbReference type="AlphaFoldDB" id="A0A2G5SJX8"/>
<dbReference type="EMBL" id="PDUG01000006">
    <property type="protein sequence ID" value="PIC15358.1"/>
    <property type="molecule type" value="Genomic_DNA"/>
</dbReference>
<reference evidence="3" key="1">
    <citation type="submission" date="2017-10" db="EMBL/GenBank/DDBJ databases">
        <title>Rapid genome shrinkage in a self-fertile nematode reveals novel sperm competition proteins.</title>
        <authorList>
            <person name="Yin D."/>
            <person name="Schwarz E.M."/>
            <person name="Thomas C.G."/>
            <person name="Felde R.L."/>
            <person name="Korf I.F."/>
            <person name="Cutter A.D."/>
            <person name="Schartner C.M."/>
            <person name="Ralston E.J."/>
            <person name="Meyer B.J."/>
            <person name="Haag E.S."/>
        </authorList>
    </citation>
    <scope>NUCLEOTIDE SEQUENCE [LARGE SCALE GENOMIC DNA]</scope>
    <source>
        <strain evidence="3">JU1422</strain>
    </source>
</reference>
<comment type="caution">
    <text evidence="2">The sequence shown here is derived from an EMBL/GenBank/DDBJ whole genome shotgun (WGS) entry which is preliminary data.</text>
</comment>
<accession>A0A2G5SJX8</accession>
<name>A0A2G5SJX8_9PELO</name>
<dbReference type="Proteomes" id="UP000230233">
    <property type="component" value="Chromosome X"/>
</dbReference>
<keyword evidence="1" id="KW-0472">Membrane</keyword>
<evidence type="ECO:0000313" key="2">
    <source>
        <dbReference type="EMBL" id="PIC15358.1"/>
    </source>
</evidence>
<evidence type="ECO:0000313" key="3">
    <source>
        <dbReference type="Proteomes" id="UP000230233"/>
    </source>
</evidence>
<sequence length="67" mass="7224">MPILNKVVPTAVQAKKGKKAFVAVAISPEEIQKEFQTAHKNTGKELAALVVVVACIIVGFFALEKFI</sequence>
<proteinExistence type="predicted"/>
<gene>
    <name evidence="2" type="primary">Cni-R11.4</name>
    <name evidence="2" type="synonym">Cnig_chr_X.g22366</name>
    <name evidence="2" type="ORF">B9Z55_022366</name>
</gene>
<keyword evidence="1" id="KW-1133">Transmembrane helix</keyword>
<organism evidence="2 3">
    <name type="scientific">Caenorhabditis nigoni</name>
    <dbReference type="NCBI Taxonomy" id="1611254"/>
    <lineage>
        <taxon>Eukaryota</taxon>
        <taxon>Metazoa</taxon>
        <taxon>Ecdysozoa</taxon>
        <taxon>Nematoda</taxon>
        <taxon>Chromadorea</taxon>
        <taxon>Rhabditida</taxon>
        <taxon>Rhabditina</taxon>
        <taxon>Rhabditomorpha</taxon>
        <taxon>Rhabditoidea</taxon>
        <taxon>Rhabditidae</taxon>
        <taxon>Peloderinae</taxon>
        <taxon>Caenorhabditis</taxon>
    </lineage>
</organism>
<evidence type="ECO:0000256" key="1">
    <source>
        <dbReference type="SAM" id="Phobius"/>
    </source>
</evidence>
<keyword evidence="1" id="KW-0812">Transmembrane</keyword>
<keyword evidence="3" id="KW-1185">Reference proteome</keyword>